<accession>A0A8D9UIZ5</accession>
<sequence length="31" mass="3626">MRQKLAKKKKQYNSKSGIFRGFDSPACSRHK</sequence>
<proteinExistence type="predicted"/>
<evidence type="ECO:0000313" key="2">
    <source>
        <dbReference type="EMBL" id="DAD56950.1"/>
    </source>
</evidence>
<reference evidence="2" key="1">
    <citation type="journal article" date="2021" name="Proc. Natl. Acad. Sci. U.S.A.">
        <title>A Catalog of Tens of Thousands of Viruses from Human Metagenomes Reveals Hidden Associations with Chronic Diseases.</title>
        <authorList>
            <person name="Tisza M.J."/>
            <person name="Buck C.B."/>
        </authorList>
    </citation>
    <scope>NUCLEOTIDE SEQUENCE</scope>
    <source>
        <strain evidence="2">CtPNe1</strain>
    </source>
</reference>
<name>A0A8D9UIZ5_9VIRU</name>
<protein>
    <submittedName>
        <fullName evidence="2">Uncharacterized protein</fullName>
    </submittedName>
</protein>
<feature type="compositionally biased region" description="Basic residues" evidence="1">
    <location>
        <begin position="1"/>
        <end position="12"/>
    </location>
</feature>
<evidence type="ECO:0000256" key="1">
    <source>
        <dbReference type="SAM" id="MobiDB-lite"/>
    </source>
</evidence>
<dbReference type="EMBL" id="BK029947">
    <property type="protein sequence ID" value="DAD56950.1"/>
    <property type="molecule type" value="Genomic_DNA"/>
</dbReference>
<feature type="region of interest" description="Disordered" evidence="1">
    <location>
        <begin position="1"/>
        <end position="31"/>
    </location>
</feature>
<organism evidence="2">
    <name type="scientific">Bacteriophage sp</name>
    <dbReference type="NCBI Taxonomy" id="38018"/>
    <lineage>
        <taxon>Viruses</taxon>
    </lineage>
</organism>